<dbReference type="CDD" id="cd06223">
    <property type="entry name" value="PRTases_typeI"/>
    <property type="match status" value="1"/>
</dbReference>
<evidence type="ECO:0000313" key="3">
    <source>
        <dbReference type="Proteomes" id="UP001228403"/>
    </source>
</evidence>
<comment type="similarity">
    <text evidence="1">Belongs to the ComF/GntX family.</text>
</comment>
<organism evidence="2 3">
    <name type="scientific">Bacteroides eggerthii</name>
    <dbReference type="NCBI Taxonomy" id="28111"/>
    <lineage>
        <taxon>Bacteria</taxon>
        <taxon>Pseudomonadati</taxon>
        <taxon>Bacteroidota</taxon>
        <taxon>Bacteroidia</taxon>
        <taxon>Bacteroidales</taxon>
        <taxon>Bacteroidaceae</taxon>
        <taxon>Bacteroides</taxon>
    </lineage>
</organism>
<evidence type="ECO:0000313" key="2">
    <source>
        <dbReference type="EMBL" id="MDM8144601.1"/>
    </source>
</evidence>
<name>A0ABT7U265_9BACE</name>
<comment type="caution">
    <text evidence="2">The sequence shown here is derived from an EMBL/GenBank/DDBJ whole genome shotgun (WGS) entry which is preliminary data.</text>
</comment>
<accession>A0ABT7U265</accession>
<dbReference type="InterPro" id="IPR029057">
    <property type="entry name" value="PRTase-like"/>
</dbReference>
<dbReference type="Gene3D" id="3.40.50.2020">
    <property type="match status" value="1"/>
</dbReference>
<dbReference type="InterPro" id="IPR000836">
    <property type="entry name" value="PRTase_dom"/>
</dbReference>
<keyword evidence="2" id="KW-0808">Transferase</keyword>
<dbReference type="GO" id="GO:0016757">
    <property type="term" value="F:glycosyltransferase activity"/>
    <property type="evidence" value="ECO:0007669"/>
    <property type="project" value="UniProtKB-KW"/>
</dbReference>
<keyword evidence="2" id="KW-0328">Glycosyltransferase</keyword>
<proteinExistence type="inferred from homology"/>
<evidence type="ECO:0000256" key="1">
    <source>
        <dbReference type="ARBA" id="ARBA00008007"/>
    </source>
</evidence>
<gene>
    <name evidence="2" type="ORF">QUW02_01445</name>
</gene>
<reference evidence="2 3" key="1">
    <citation type="submission" date="2023-06" db="EMBL/GenBank/DDBJ databases">
        <authorList>
            <person name="Zeman M."/>
            <person name="Kubasova T."/>
            <person name="Jahodarova E."/>
            <person name="Nykrynova M."/>
            <person name="Rychlik I."/>
        </authorList>
    </citation>
    <scope>NUCLEOTIDE SEQUENCE [LARGE SCALE GENOMIC DNA]</scope>
    <source>
        <strain evidence="2 3">ET4</strain>
    </source>
</reference>
<protein>
    <submittedName>
        <fullName evidence="2">Phosphoribosyltransferase family protein</fullName>
    </submittedName>
</protein>
<dbReference type="PANTHER" id="PTHR47505:SF1">
    <property type="entry name" value="DNA UTILIZATION PROTEIN YHGH"/>
    <property type="match status" value="1"/>
</dbReference>
<keyword evidence="3" id="KW-1185">Reference proteome</keyword>
<dbReference type="EMBL" id="JAUDCF010000002">
    <property type="protein sequence ID" value="MDM8144601.1"/>
    <property type="molecule type" value="Genomic_DNA"/>
</dbReference>
<sequence>MMNTKEFRRSLRACADVFFPRLCVVCGTRLALDEQQLCVACLHQLPLVRFSSLTENPMTDRFVGIHSVCKAASCFHYQKGATVNRILFDLKYRDNPQVGFVLGRFMARMLTGRAFFEDIDVILPVPLSHIRRWQRGYNQSEWLARGVAAITGLPVCSDAVKRVRNNPTQTRLDRWGRLENVDSIFKLTRNCSVLSGKHLLLIDDVFTTGATILSLCDTLKAVPGTRFSILTLAWAGG</sequence>
<dbReference type="InterPro" id="IPR051910">
    <property type="entry name" value="ComF/GntX_DNA_util-trans"/>
</dbReference>
<reference evidence="3" key="2">
    <citation type="submission" date="2023-07" db="EMBL/GenBank/DDBJ databases">
        <title>Identification and characterization of horizontal gene transfer across gut microbiota members of farm animals based on homology search.</title>
        <authorList>
            <person name="Schwarzerova J."/>
            <person name="Nykrynova M."/>
            <person name="Jureckova K."/>
            <person name="Cejkova D."/>
            <person name="Rychlik I."/>
        </authorList>
    </citation>
    <scope>NUCLEOTIDE SEQUENCE [LARGE SCALE GENOMIC DNA]</scope>
    <source>
        <strain evidence="3">ET4</strain>
    </source>
</reference>
<dbReference type="PANTHER" id="PTHR47505">
    <property type="entry name" value="DNA UTILIZATION PROTEIN YHGH"/>
    <property type="match status" value="1"/>
</dbReference>
<dbReference type="SUPFAM" id="SSF53271">
    <property type="entry name" value="PRTase-like"/>
    <property type="match status" value="1"/>
</dbReference>
<dbReference type="Proteomes" id="UP001228403">
    <property type="component" value="Unassembled WGS sequence"/>
</dbReference>